<name>A0ABT0BU77_9SPHN</name>
<proteinExistence type="inferred from homology"/>
<dbReference type="PANTHER" id="PTHR32309">
    <property type="entry name" value="TYROSINE-PROTEIN KINASE"/>
    <property type="match status" value="1"/>
</dbReference>
<evidence type="ECO:0000313" key="11">
    <source>
        <dbReference type="Proteomes" id="UP001202281"/>
    </source>
</evidence>
<dbReference type="Pfam" id="PF13614">
    <property type="entry name" value="AAA_31"/>
    <property type="match status" value="1"/>
</dbReference>
<dbReference type="EMBL" id="JALHLG010000040">
    <property type="protein sequence ID" value="MCJ2188600.1"/>
    <property type="molecule type" value="Genomic_DNA"/>
</dbReference>
<evidence type="ECO:0000256" key="7">
    <source>
        <dbReference type="ARBA" id="ARBA00023137"/>
    </source>
</evidence>
<reference evidence="10 11" key="1">
    <citation type="submission" date="2022-04" db="EMBL/GenBank/DDBJ databases">
        <title>Identification of a novel bacterium isolated from mangrove sediments.</title>
        <authorList>
            <person name="Pan X."/>
        </authorList>
    </citation>
    <scope>NUCLEOTIDE SEQUENCE [LARGE SCALE GENOMIC DNA]</scope>
    <source>
        <strain evidence="10 11">B2638</strain>
    </source>
</reference>
<dbReference type="SUPFAM" id="SSF52540">
    <property type="entry name" value="P-loop containing nucleoside triphosphate hydrolases"/>
    <property type="match status" value="1"/>
</dbReference>
<evidence type="ECO:0000256" key="1">
    <source>
        <dbReference type="ARBA" id="ARBA00007316"/>
    </source>
</evidence>
<dbReference type="InterPro" id="IPR027417">
    <property type="entry name" value="P-loop_NTPase"/>
</dbReference>
<keyword evidence="7" id="KW-0829">Tyrosine-protein kinase</keyword>
<evidence type="ECO:0000256" key="6">
    <source>
        <dbReference type="ARBA" id="ARBA00022840"/>
    </source>
</evidence>
<dbReference type="EC" id="2.7.10.2" evidence="2"/>
<evidence type="ECO:0000256" key="8">
    <source>
        <dbReference type="ARBA" id="ARBA00051245"/>
    </source>
</evidence>
<feature type="domain" description="AAA" evidence="9">
    <location>
        <begin position="254"/>
        <end position="393"/>
    </location>
</feature>
<evidence type="ECO:0000259" key="9">
    <source>
        <dbReference type="Pfam" id="PF13614"/>
    </source>
</evidence>
<comment type="similarity">
    <text evidence="1">Belongs to the CpsD/CapB family.</text>
</comment>
<gene>
    <name evidence="10" type="ORF">MTR66_17490</name>
</gene>
<evidence type="ECO:0000256" key="3">
    <source>
        <dbReference type="ARBA" id="ARBA00022679"/>
    </source>
</evidence>
<dbReference type="Proteomes" id="UP001202281">
    <property type="component" value="Unassembled WGS sequence"/>
</dbReference>
<keyword evidence="4" id="KW-0547">Nucleotide-binding</keyword>
<comment type="catalytic activity">
    <reaction evidence="8">
        <text>L-tyrosyl-[protein] + ATP = O-phospho-L-tyrosyl-[protein] + ADP + H(+)</text>
        <dbReference type="Rhea" id="RHEA:10596"/>
        <dbReference type="Rhea" id="RHEA-COMP:10136"/>
        <dbReference type="Rhea" id="RHEA-COMP:20101"/>
        <dbReference type="ChEBI" id="CHEBI:15378"/>
        <dbReference type="ChEBI" id="CHEBI:30616"/>
        <dbReference type="ChEBI" id="CHEBI:46858"/>
        <dbReference type="ChEBI" id="CHEBI:61978"/>
        <dbReference type="ChEBI" id="CHEBI:456216"/>
        <dbReference type="EC" id="2.7.10.2"/>
    </reaction>
</comment>
<keyword evidence="3" id="KW-0808">Transferase</keyword>
<evidence type="ECO:0000256" key="5">
    <source>
        <dbReference type="ARBA" id="ARBA00022777"/>
    </source>
</evidence>
<dbReference type="InterPro" id="IPR050445">
    <property type="entry name" value="Bact_polysacc_biosynth/exp"/>
</dbReference>
<dbReference type="PANTHER" id="PTHR32309:SF13">
    <property type="entry name" value="FERRIC ENTEROBACTIN TRANSPORT PROTEIN FEPE"/>
    <property type="match status" value="1"/>
</dbReference>
<feature type="non-terminal residue" evidence="10">
    <location>
        <position position="1"/>
    </location>
</feature>
<evidence type="ECO:0000256" key="4">
    <source>
        <dbReference type="ARBA" id="ARBA00022741"/>
    </source>
</evidence>
<dbReference type="InterPro" id="IPR005702">
    <property type="entry name" value="Wzc-like_C"/>
</dbReference>
<evidence type="ECO:0000256" key="2">
    <source>
        <dbReference type="ARBA" id="ARBA00011903"/>
    </source>
</evidence>
<accession>A0ABT0BU77</accession>
<dbReference type="RefSeq" id="WP_243923398.1">
    <property type="nucleotide sequence ID" value="NZ_JALHLG010000040.1"/>
</dbReference>
<evidence type="ECO:0000313" key="10">
    <source>
        <dbReference type="EMBL" id="MCJ2188600.1"/>
    </source>
</evidence>
<dbReference type="InterPro" id="IPR025669">
    <property type="entry name" value="AAA_dom"/>
</dbReference>
<organism evidence="10 11">
    <name type="scientific">Novosphingobium beihaiensis</name>
    <dbReference type="NCBI Taxonomy" id="2930389"/>
    <lineage>
        <taxon>Bacteria</taxon>
        <taxon>Pseudomonadati</taxon>
        <taxon>Pseudomonadota</taxon>
        <taxon>Alphaproteobacteria</taxon>
        <taxon>Sphingomonadales</taxon>
        <taxon>Sphingomonadaceae</taxon>
        <taxon>Novosphingobium</taxon>
    </lineage>
</organism>
<keyword evidence="5" id="KW-0418">Kinase</keyword>
<protein>
    <recommendedName>
        <fullName evidence="2">non-specific protein-tyrosine kinase</fullName>
        <ecNumber evidence="2">2.7.10.2</ecNumber>
    </recommendedName>
</protein>
<comment type="caution">
    <text evidence="10">The sequence shown here is derived from an EMBL/GenBank/DDBJ whole genome shotgun (WGS) entry which is preliminary data.</text>
</comment>
<keyword evidence="6" id="KW-0067">ATP-binding</keyword>
<dbReference type="Gene3D" id="3.40.50.300">
    <property type="entry name" value="P-loop containing nucleotide triphosphate hydrolases"/>
    <property type="match status" value="1"/>
</dbReference>
<dbReference type="CDD" id="cd05387">
    <property type="entry name" value="BY-kinase"/>
    <property type="match status" value="1"/>
</dbReference>
<sequence length="450" mass="48041">ARGQLHSGGADSVGEAAASQAVAALRGQRAQLVVKERDLSQRYFDNNPDLVTVRRQIADIDRQIAGEVNRSVRALETRAQASAQRLSSLLASRSGTRAQLSTDNSALVALADLEKRADAAQTLYQSYLERYNEVVAGSGAEQPAARLISPAGVPVLPVSPNLPLNLALGAAAGLLLGGFLAIASELSYHGLTTLEDAESRLGIRGLGFVPAYRTVQPHGASPLDTVRDYPDGAFAEALRNVIVSIRHAASAGGKVVAITSAVPGEGKTTITACMGRALAMAGERVVAVDCDVIRAHLSREFGLAAGEPGLHEALQSETGLAVPYEEPDSPLRLIPITRPFAKGKRLTERGGLHRVIARLREDFDVILLDCPPILPIAESREIVALADSAVLVVPWRKTLDRVVKAAMRQLPPRTIRSLGVVLNQVDMKKQVRFGGNDAASFYEKYQGYYT</sequence>
<keyword evidence="11" id="KW-1185">Reference proteome</keyword>